<proteinExistence type="predicted"/>
<protein>
    <submittedName>
        <fullName evidence="2">Uncharacterized protein</fullName>
    </submittedName>
</protein>
<dbReference type="GeneID" id="36842052"/>
<name>A0A2U7UGH1_9VIRU</name>
<evidence type="ECO:0000256" key="1">
    <source>
        <dbReference type="SAM" id="MobiDB-lite"/>
    </source>
</evidence>
<gene>
    <name evidence="2" type="ORF">pmac_cds_909</name>
</gene>
<accession>A0A2U7UGH1</accession>
<evidence type="ECO:0000313" key="2">
    <source>
        <dbReference type="EMBL" id="AVK77597.1"/>
    </source>
</evidence>
<organism evidence="2">
    <name type="scientific">Pandoravirus macleodensis</name>
    <dbReference type="NCBI Taxonomy" id="2107707"/>
    <lineage>
        <taxon>Viruses</taxon>
        <taxon>Pandoravirus</taxon>
    </lineage>
</organism>
<feature type="region of interest" description="Disordered" evidence="1">
    <location>
        <begin position="1"/>
        <end position="24"/>
    </location>
</feature>
<dbReference type="RefSeq" id="YP_009481593.1">
    <property type="nucleotide sequence ID" value="NC_037665.1"/>
</dbReference>
<sequence>MTTGQEKEWTLISQSPMGTTECRRENDDDRRALWRVRCTTPRYVANPRWHRAGPMPLGARWAGDTRDVACLVEMDVREVSVVSTSSTIPPSPDAIAAALVVSGLAGGSSKQAVRPL</sequence>
<dbReference type="Proteomes" id="UP000249758">
    <property type="component" value="Segment"/>
</dbReference>
<dbReference type="KEGG" id="vg:36842052"/>
<reference evidence="2" key="1">
    <citation type="journal article" date="2018" name="Nat. Commun.">
        <title>Diversity and evolution of the emerging Pandoraviridae family.</title>
        <authorList>
            <person name="Legendre M."/>
            <person name="Fabre E."/>
            <person name="Poirot O."/>
            <person name="Jeudy S."/>
            <person name="Lartigue A."/>
            <person name="Alempic J.M."/>
            <person name="Beucher L."/>
            <person name="Philippe N."/>
            <person name="Bertaux L."/>
            <person name="Christo-Foroux E."/>
            <person name="Labadie K."/>
            <person name="Coute Y."/>
            <person name="Abergel C."/>
            <person name="Claverie J.M."/>
        </authorList>
    </citation>
    <scope>NUCLEOTIDE SEQUENCE [LARGE SCALE GENOMIC DNA]</scope>
    <source>
        <strain evidence="2">Macleodensis</strain>
    </source>
</reference>
<dbReference type="EMBL" id="MG011691">
    <property type="protein sequence ID" value="AVK77597.1"/>
    <property type="molecule type" value="Genomic_DNA"/>
</dbReference>